<sequence length="294" mass="30911">MMLSFARRRYLVTGVLNQDSIAWHTARALQEAGAEILLTGFGRSRRITEAAAAGLPDPPDVLELDVTRPGDFPLLARELDKRWGGVDGVLHAVASAPKDAVSGNFLTTGPDSATHAFRTAAYSLHALTTTLAPLLGGPGRGGSVVGLDFDSSAAWPGYDWMGVGKAALGAVCRYLALYLGPSGIRVNLVAAGPVETVAGRGISTFDRIADRWEEQAPLGWDRADVARLTGPVLFLLSDLAATVTGEIVHADGGMHAVHMEGGGQVLHEAGRRAAQAGRPPREGGRRPPAKETTR</sequence>
<dbReference type="InterPro" id="IPR014358">
    <property type="entry name" value="Enoyl-ACP_Rdtase_NADH"/>
</dbReference>
<feature type="region of interest" description="Disordered" evidence="11">
    <location>
        <begin position="268"/>
        <end position="294"/>
    </location>
</feature>
<keyword evidence="3 8" id="KW-0444">Lipid biosynthesis</keyword>
<protein>
    <recommendedName>
        <fullName evidence="8">Enoyl-[acyl-carrier-protein] reductase [NADH]</fullName>
        <ecNumber evidence="8">1.3.1.9</ecNumber>
    </recommendedName>
</protein>
<gene>
    <name evidence="12" type="ORF">BLA24_14010</name>
</gene>
<keyword evidence="7 8" id="KW-0275">Fatty acid biosynthesis</keyword>
<dbReference type="UniPathway" id="UPA00915"/>
<comment type="caution">
    <text evidence="12">The sequence shown here is derived from an EMBL/GenBank/DDBJ whole genome shotgun (WGS) entry which is preliminary data.</text>
</comment>
<name>A0A2G1XJQ1_STRCJ</name>
<evidence type="ECO:0000256" key="2">
    <source>
        <dbReference type="ARBA" id="ARBA00009233"/>
    </source>
</evidence>
<evidence type="ECO:0000256" key="7">
    <source>
        <dbReference type="ARBA" id="ARBA00023160"/>
    </source>
</evidence>
<keyword evidence="5 8" id="KW-0560">Oxidoreductase</keyword>
<dbReference type="InterPro" id="IPR036291">
    <property type="entry name" value="NAD(P)-bd_dom_sf"/>
</dbReference>
<feature type="binding site" evidence="9">
    <location>
        <position position="96"/>
    </location>
    <ligand>
        <name>substrate</name>
    </ligand>
</feature>
<dbReference type="GO" id="GO:0006633">
    <property type="term" value="P:fatty acid biosynthetic process"/>
    <property type="evidence" value="ECO:0007669"/>
    <property type="project" value="UniProtKB-KW"/>
</dbReference>
<dbReference type="Pfam" id="PF13561">
    <property type="entry name" value="adh_short_C2"/>
    <property type="match status" value="1"/>
</dbReference>
<feature type="binding site" evidence="10">
    <location>
        <position position="14"/>
    </location>
    <ligand>
        <name>NAD(+)</name>
        <dbReference type="ChEBI" id="CHEBI:57540"/>
    </ligand>
</feature>
<dbReference type="EC" id="1.3.1.9" evidence="8"/>
<evidence type="ECO:0000256" key="10">
    <source>
        <dbReference type="PIRSR" id="PIRSR000094-3"/>
    </source>
</evidence>
<evidence type="ECO:0000256" key="9">
    <source>
        <dbReference type="PIRSR" id="PIRSR000094-2"/>
    </source>
</evidence>
<dbReference type="PANTHER" id="PTHR43159:SF2">
    <property type="entry name" value="ENOYL-[ACYL-CARRIER-PROTEIN] REDUCTASE [NADH], CHLOROPLASTIC"/>
    <property type="match status" value="1"/>
</dbReference>
<evidence type="ECO:0000256" key="8">
    <source>
        <dbReference type="PIRNR" id="PIRNR000094"/>
    </source>
</evidence>
<feature type="binding site" evidence="10">
    <location>
        <begin position="194"/>
        <end position="198"/>
    </location>
    <ligand>
        <name>NAD(+)</name>
        <dbReference type="ChEBI" id="CHEBI:57540"/>
    </ligand>
</feature>
<dbReference type="Gene3D" id="3.40.50.720">
    <property type="entry name" value="NAD(P)-binding Rossmann-like Domain"/>
    <property type="match status" value="1"/>
</dbReference>
<dbReference type="PIRSF" id="PIRSF000094">
    <property type="entry name" value="Enoyl-ACP_rdct"/>
    <property type="match status" value="1"/>
</dbReference>
<accession>A0A2G1XJQ1</accession>
<keyword evidence="8 10" id="KW-0520">NAD</keyword>
<feature type="binding site" evidence="10">
    <location>
        <position position="93"/>
    </location>
    <ligand>
        <name>NAD(+)</name>
        <dbReference type="ChEBI" id="CHEBI:57540"/>
    </ligand>
</feature>
<dbReference type="SUPFAM" id="SSF51735">
    <property type="entry name" value="NAD(P)-binding Rossmann-fold domains"/>
    <property type="match status" value="1"/>
</dbReference>
<reference evidence="12 13" key="1">
    <citation type="journal article" date="2017" name="Biochemistry">
        <title>Identification of the Biosynthetic Pathway for the Antibiotic Bicyclomycin.</title>
        <authorList>
            <person name="Patteson J."/>
            <person name="Cai W."/>
            <person name="Johnson R.A."/>
            <person name="Santa Maria K."/>
            <person name="Li B."/>
        </authorList>
    </citation>
    <scope>NUCLEOTIDE SEQUENCE [LARGE SCALE GENOMIC DNA]</scope>
    <source>
        <strain evidence="12 13">ATCC 21532</strain>
    </source>
</reference>
<feature type="binding site" evidence="10">
    <location>
        <begin position="65"/>
        <end position="66"/>
    </location>
    <ligand>
        <name>NAD(+)</name>
        <dbReference type="ChEBI" id="CHEBI:57540"/>
    </ligand>
</feature>
<evidence type="ECO:0000256" key="5">
    <source>
        <dbReference type="ARBA" id="ARBA00023002"/>
    </source>
</evidence>
<dbReference type="EMBL" id="NHZO01000146">
    <property type="protein sequence ID" value="PHQ51456.1"/>
    <property type="molecule type" value="Genomic_DNA"/>
</dbReference>
<evidence type="ECO:0000313" key="13">
    <source>
        <dbReference type="Proteomes" id="UP000222531"/>
    </source>
</evidence>
<dbReference type="OrthoDB" id="9803628at2"/>
<keyword evidence="13" id="KW-1185">Reference proteome</keyword>
<organism evidence="12 13">
    <name type="scientific">Streptomyces cinnamoneus</name>
    <name type="common">Streptoverticillium cinnamoneum</name>
    <dbReference type="NCBI Taxonomy" id="53446"/>
    <lineage>
        <taxon>Bacteria</taxon>
        <taxon>Bacillati</taxon>
        <taxon>Actinomycetota</taxon>
        <taxon>Actinomycetes</taxon>
        <taxon>Kitasatosporales</taxon>
        <taxon>Streptomycetaceae</taxon>
        <taxon>Streptomyces</taxon>
        <taxon>Streptomyces cinnamoneus group</taxon>
    </lineage>
</organism>
<keyword evidence="4" id="KW-0276">Fatty acid metabolism</keyword>
<dbReference type="PANTHER" id="PTHR43159">
    <property type="entry name" value="ENOYL-[ACYL-CARRIER-PROTEIN] REDUCTASE"/>
    <property type="match status" value="1"/>
</dbReference>
<dbReference type="GO" id="GO:0004318">
    <property type="term" value="F:enoyl-[acyl-carrier-protein] reductase (NADH) activity"/>
    <property type="evidence" value="ECO:0007669"/>
    <property type="project" value="UniProtKB-EC"/>
</dbReference>
<comment type="similarity">
    <text evidence="2 8">Belongs to the short-chain dehydrogenases/reductases (SDR) family. FabI subfamily.</text>
</comment>
<proteinExistence type="inferred from homology"/>
<feature type="compositionally biased region" description="Basic and acidic residues" evidence="11">
    <location>
        <begin position="279"/>
        <end position="294"/>
    </location>
</feature>
<evidence type="ECO:0000313" key="12">
    <source>
        <dbReference type="EMBL" id="PHQ51456.1"/>
    </source>
</evidence>
<evidence type="ECO:0000256" key="1">
    <source>
        <dbReference type="ARBA" id="ARBA00005189"/>
    </source>
</evidence>
<comment type="catalytic activity">
    <reaction evidence="8">
        <text>a 2,3-saturated acyl-[ACP] + NAD(+) = a (2E)-enoyl-[ACP] + NADH + H(+)</text>
        <dbReference type="Rhea" id="RHEA:10240"/>
        <dbReference type="Rhea" id="RHEA-COMP:9925"/>
        <dbReference type="Rhea" id="RHEA-COMP:9926"/>
        <dbReference type="ChEBI" id="CHEBI:15378"/>
        <dbReference type="ChEBI" id="CHEBI:57540"/>
        <dbReference type="ChEBI" id="CHEBI:57945"/>
        <dbReference type="ChEBI" id="CHEBI:78784"/>
        <dbReference type="ChEBI" id="CHEBI:78785"/>
        <dbReference type="EC" id="1.3.1.9"/>
    </reaction>
</comment>
<feature type="binding site" evidence="10">
    <location>
        <begin position="20"/>
        <end position="21"/>
    </location>
    <ligand>
        <name>NAD(+)</name>
        <dbReference type="ChEBI" id="CHEBI:57540"/>
    </ligand>
</feature>
<feature type="binding site" evidence="10">
    <location>
        <position position="165"/>
    </location>
    <ligand>
        <name>NAD(+)</name>
        <dbReference type="ChEBI" id="CHEBI:57540"/>
    </ligand>
</feature>
<evidence type="ECO:0000256" key="6">
    <source>
        <dbReference type="ARBA" id="ARBA00023098"/>
    </source>
</evidence>
<dbReference type="Proteomes" id="UP000222531">
    <property type="component" value="Unassembled WGS sequence"/>
</dbReference>
<evidence type="ECO:0000256" key="4">
    <source>
        <dbReference type="ARBA" id="ARBA00022832"/>
    </source>
</evidence>
<evidence type="ECO:0000256" key="11">
    <source>
        <dbReference type="SAM" id="MobiDB-lite"/>
    </source>
</evidence>
<dbReference type="InterPro" id="IPR002347">
    <property type="entry name" value="SDR_fam"/>
</dbReference>
<dbReference type="AlphaFoldDB" id="A0A2G1XJQ1"/>
<comment type="pathway">
    <text evidence="1">Lipid metabolism.</text>
</comment>
<keyword evidence="6" id="KW-0443">Lipid metabolism</keyword>
<evidence type="ECO:0000256" key="3">
    <source>
        <dbReference type="ARBA" id="ARBA00022516"/>
    </source>
</evidence>